<comment type="caution">
    <text evidence="2">The sequence shown here is derived from an EMBL/GenBank/DDBJ whole genome shotgun (WGS) entry which is preliminary data.</text>
</comment>
<dbReference type="Gene3D" id="3.30.530.20">
    <property type="match status" value="1"/>
</dbReference>
<feature type="compositionally biased region" description="Polar residues" evidence="1">
    <location>
        <begin position="675"/>
        <end position="685"/>
    </location>
</feature>
<organism evidence="2 3">
    <name type="scientific">Pythium oligandrum</name>
    <name type="common">Mycoparasitic fungus</name>
    <dbReference type="NCBI Taxonomy" id="41045"/>
    <lineage>
        <taxon>Eukaryota</taxon>
        <taxon>Sar</taxon>
        <taxon>Stramenopiles</taxon>
        <taxon>Oomycota</taxon>
        <taxon>Peronosporomycetes</taxon>
        <taxon>Pythiales</taxon>
        <taxon>Pythiaceae</taxon>
        <taxon>Pythium</taxon>
    </lineage>
</organism>
<dbReference type="InterPro" id="IPR023393">
    <property type="entry name" value="START-like_dom_sf"/>
</dbReference>
<feature type="compositionally biased region" description="Basic and acidic residues" evidence="1">
    <location>
        <begin position="563"/>
        <end position="578"/>
    </location>
</feature>
<dbReference type="AlphaFoldDB" id="A0A8K1CC92"/>
<dbReference type="EMBL" id="SPLM01000108">
    <property type="protein sequence ID" value="TMW60155.1"/>
    <property type="molecule type" value="Genomic_DNA"/>
</dbReference>
<dbReference type="InterPro" id="IPR052727">
    <property type="entry name" value="Rab4/Rab5_effector"/>
</dbReference>
<feature type="compositionally biased region" description="Polar residues" evidence="1">
    <location>
        <begin position="457"/>
        <end position="473"/>
    </location>
</feature>
<evidence type="ECO:0000313" key="3">
    <source>
        <dbReference type="Proteomes" id="UP000794436"/>
    </source>
</evidence>
<dbReference type="Proteomes" id="UP000794436">
    <property type="component" value="Unassembled WGS sequence"/>
</dbReference>
<dbReference type="PANTHER" id="PTHR13510">
    <property type="entry name" value="FYVE-FINGER-CONTAINING RAB5 EFFECTOR PROTEIN RABENOSYN-5-RELATED"/>
    <property type="match status" value="1"/>
</dbReference>
<accession>A0A8K1CC92</accession>
<feature type="compositionally biased region" description="Low complexity" evidence="1">
    <location>
        <begin position="431"/>
        <end position="440"/>
    </location>
</feature>
<evidence type="ECO:0008006" key="4">
    <source>
        <dbReference type="Google" id="ProtNLM"/>
    </source>
</evidence>
<feature type="region of interest" description="Disordered" evidence="1">
    <location>
        <begin position="704"/>
        <end position="761"/>
    </location>
</feature>
<dbReference type="InterPro" id="IPR013083">
    <property type="entry name" value="Znf_RING/FYVE/PHD"/>
</dbReference>
<evidence type="ECO:0000313" key="2">
    <source>
        <dbReference type="EMBL" id="TMW60155.1"/>
    </source>
</evidence>
<feature type="region of interest" description="Disordered" evidence="1">
    <location>
        <begin position="393"/>
        <end position="501"/>
    </location>
</feature>
<name>A0A8K1CC92_PYTOL</name>
<feature type="compositionally biased region" description="Low complexity" evidence="1">
    <location>
        <begin position="481"/>
        <end position="501"/>
    </location>
</feature>
<dbReference type="PANTHER" id="PTHR13510:SF44">
    <property type="entry name" value="RABENOSYN-5"/>
    <property type="match status" value="1"/>
</dbReference>
<dbReference type="OrthoDB" id="166134at2759"/>
<gene>
    <name evidence="2" type="ORF">Poli38472_000197</name>
</gene>
<proteinExistence type="predicted"/>
<dbReference type="Gene3D" id="3.30.40.10">
    <property type="entry name" value="Zinc/RING finger domain, C3HC4 (zinc finger)"/>
    <property type="match status" value="1"/>
</dbReference>
<feature type="compositionally biased region" description="Basic and acidic residues" evidence="1">
    <location>
        <begin position="631"/>
        <end position="640"/>
    </location>
</feature>
<dbReference type="CDD" id="cd00065">
    <property type="entry name" value="FYVE_like_SF"/>
    <property type="match status" value="1"/>
</dbReference>
<dbReference type="SUPFAM" id="SSF57903">
    <property type="entry name" value="FYVE/PHD zinc finger"/>
    <property type="match status" value="1"/>
</dbReference>
<protein>
    <recommendedName>
        <fullName evidence="4">FYVE-type domain-containing protein</fullName>
    </recommendedName>
</protein>
<feature type="region of interest" description="Disordered" evidence="1">
    <location>
        <begin position="544"/>
        <end position="650"/>
    </location>
</feature>
<keyword evidence="3" id="KW-1185">Reference proteome</keyword>
<sequence>MGLDKFPVDESCLPRLHVPAQRLELWKEVAHDEIMRALANPNSWLNAFKDRIKDGYELVADRPQLKAFIRDVPNSPDKDLLIRSTLEGCTLDDLAFGLYAETTYDLRCAFAHLYEESFLDAGVIQVHERRTDIDPMQFTGIKWLAIRSPAQAIMTSRDFLYFAYEGTAHDVDGNRVIFRFLRTMPMDDIAVDDSQHPPLIRGKISNLNVYRQNGSHVDCYIKAMHSNAGSMPSWLVHKTVQLMFPGIANVQTVCDARALLQFNMTKHNPSRISASPYASSVSSDSGIPNPTLAAPNACGVCFHKFKITRSKRRCQSCARLVCKRCTESFWMFDERKQLSDVGVATMRFCLNCLRQARANLRDPVQVNLRTESSASVSRPPQQNVVRRRLSREANQYMAGQPEPEPSAYPYNRSRGTSSAHSESDYDDEVRSYSSKSSKNSMDPRFHRHQQKYMYHSPQETETMSSTSSYNGDSSHGRYMKHSMSSTSSTSSQGKYSNSQQGYSQNQINYNKLISLNEVSTTTPTAASMHSQNALVRRDRDVASSDFIPLTPNSNSVHSSGYGHPHEAPQQRYHAHEAPQQRYQGLEVQQRYPSQEPPQQRYQAPPPPPQQQRSHGAPQSAGGAKRTFMHIPSDEPHRGREPAPQAPYDDGYHYQAQNQHAYPGQQMHGGRAPAVNRSNSSEDVTSTARDLEAIFHLQMQLFDQPDPQQQKQLEQRQLQMQYMQQQQQQMQMQMQPRRMQLPPSTTPQAAPSSSDPRSRYYR</sequence>
<evidence type="ECO:0000256" key="1">
    <source>
        <dbReference type="SAM" id="MobiDB-lite"/>
    </source>
</evidence>
<feature type="region of interest" description="Disordered" evidence="1">
    <location>
        <begin position="662"/>
        <end position="685"/>
    </location>
</feature>
<reference evidence="2" key="1">
    <citation type="submission" date="2019-03" db="EMBL/GenBank/DDBJ databases">
        <title>Long read genome sequence of the mycoparasitic Pythium oligandrum ATCC 38472 isolated from sugarbeet rhizosphere.</title>
        <authorList>
            <person name="Gaulin E."/>
        </authorList>
    </citation>
    <scope>NUCLEOTIDE SEQUENCE</scope>
    <source>
        <strain evidence="2">ATCC 38472_TT</strain>
    </source>
</reference>
<dbReference type="InterPro" id="IPR011011">
    <property type="entry name" value="Znf_FYVE_PHD"/>
</dbReference>
<feature type="compositionally biased region" description="Low complexity" evidence="1">
    <location>
        <begin position="704"/>
        <end position="754"/>
    </location>
</feature>